<dbReference type="InterPro" id="IPR027304">
    <property type="entry name" value="Trigger_fact/SurA_dom_sf"/>
</dbReference>
<keyword evidence="8" id="KW-1185">Reference proteome</keyword>
<dbReference type="KEGG" id="brb:EH207_08565"/>
<dbReference type="PANTHER" id="PTHR47245">
    <property type="entry name" value="PEPTIDYLPROLYL ISOMERASE"/>
    <property type="match status" value="1"/>
</dbReference>
<evidence type="ECO:0000313" key="7">
    <source>
        <dbReference type="EMBL" id="QCR08570.1"/>
    </source>
</evidence>
<evidence type="ECO:0000313" key="8">
    <source>
        <dbReference type="Proteomes" id="UP000299580"/>
    </source>
</evidence>
<evidence type="ECO:0000256" key="5">
    <source>
        <dbReference type="PROSITE-ProRule" id="PRU00278"/>
    </source>
</evidence>
<dbReference type="InterPro" id="IPR014282">
    <property type="entry name" value="Nitrogen_fix_NifM"/>
</dbReference>
<dbReference type="InterPro" id="IPR000297">
    <property type="entry name" value="PPIase_PpiC"/>
</dbReference>
<organism evidence="7 8">
    <name type="scientific">Brenneria rubrifaciens</name>
    <dbReference type="NCBI Taxonomy" id="55213"/>
    <lineage>
        <taxon>Bacteria</taxon>
        <taxon>Pseudomonadati</taxon>
        <taxon>Pseudomonadota</taxon>
        <taxon>Gammaproteobacteria</taxon>
        <taxon>Enterobacterales</taxon>
        <taxon>Pectobacteriaceae</taxon>
        <taxon>Brenneria</taxon>
    </lineage>
</organism>
<comment type="catalytic activity">
    <reaction evidence="1">
        <text>[protein]-peptidylproline (omega=180) = [protein]-peptidylproline (omega=0)</text>
        <dbReference type="Rhea" id="RHEA:16237"/>
        <dbReference type="Rhea" id="RHEA-COMP:10747"/>
        <dbReference type="Rhea" id="RHEA-COMP:10748"/>
        <dbReference type="ChEBI" id="CHEBI:83833"/>
        <dbReference type="ChEBI" id="CHEBI:83834"/>
        <dbReference type="EC" id="5.2.1.8"/>
    </reaction>
</comment>
<evidence type="ECO:0000256" key="4">
    <source>
        <dbReference type="ARBA" id="ARBA00023110"/>
    </source>
</evidence>
<gene>
    <name evidence="7" type="primary">nifM</name>
    <name evidence="7" type="ORF">EH207_08565</name>
</gene>
<dbReference type="InterPro" id="IPR046357">
    <property type="entry name" value="PPIase_dom_sf"/>
</dbReference>
<dbReference type="PANTHER" id="PTHR47245:SF2">
    <property type="entry name" value="PEPTIDYL-PROLYL CIS-TRANS ISOMERASE HP_0175-RELATED"/>
    <property type="match status" value="1"/>
</dbReference>
<accession>A0A4P8QT48</accession>
<dbReference type="EMBL" id="CP034035">
    <property type="protein sequence ID" value="QCR08570.1"/>
    <property type="molecule type" value="Genomic_DNA"/>
</dbReference>
<dbReference type="GO" id="GO:0003755">
    <property type="term" value="F:peptidyl-prolyl cis-trans isomerase activity"/>
    <property type="evidence" value="ECO:0007669"/>
    <property type="project" value="UniProtKB-KW"/>
</dbReference>
<dbReference type="Gene3D" id="3.10.50.40">
    <property type="match status" value="1"/>
</dbReference>
<dbReference type="EC" id="5.2.1.8" evidence="3"/>
<protein>
    <recommendedName>
        <fullName evidence="3">peptidylprolyl isomerase</fullName>
        <ecNumber evidence="3">5.2.1.8</ecNumber>
    </recommendedName>
</protein>
<feature type="domain" description="PpiC" evidence="6">
    <location>
        <begin position="151"/>
        <end position="253"/>
    </location>
</feature>
<evidence type="ECO:0000256" key="1">
    <source>
        <dbReference type="ARBA" id="ARBA00000971"/>
    </source>
</evidence>
<name>A0A4P8QT48_9GAMM</name>
<evidence type="ECO:0000256" key="3">
    <source>
        <dbReference type="ARBA" id="ARBA00013194"/>
    </source>
</evidence>
<dbReference type="SUPFAM" id="SSF109998">
    <property type="entry name" value="Triger factor/SurA peptide-binding domain-like"/>
    <property type="match status" value="1"/>
</dbReference>
<evidence type="ECO:0000259" key="6">
    <source>
        <dbReference type="PROSITE" id="PS50198"/>
    </source>
</evidence>
<keyword evidence="5" id="KW-0413">Isomerase</keyword>
<comment type="similarity">
    <text evidence="2">Belongs to the PpiC/parvulin rotamase family.</text>
</comment>
<dbReference type="OrthoDB" id="9769613at2"/>
<evidence type="ECO:0000256" key="2">
    <source>
        <dbReference type="ARBA" id="ARBA00007656"/>
    </source>
</evidence>
<dbReference type="RefSeq" id="WP_137713608.1">
    <property type="nucleotide sequence ID" value="NZ_JBHRVE010000003.1"/>
</dbReference>
<proteinExistence type="inferred from homology"/>
<dbReference type="InterPro" id="IPR050245">
    <property type="entry name" value="PrsA_foldase"/>
</dbReference>
<dbReference type="AlphaFoldDB" id="A0A4P8QT48"/>
<reference evidence="7 8" key="1">
    <citation type="submission" date="2018-11" db="EMBL/GenBank/DDBJ databases">
        <title>Genome sequences of Brenneria nigrifluens and Brenneria rubrifaciens.</title>
        <authorList>
            <person name="Poret-Peterson A.T."/>
            <person name="McClean A.E."/>
            <person name="Kluepfel D.A."/>
        </authorList>
    </citation>
    <scope>NUCLEOTIDE SEQUENCE [LARGE SCALE GENOMIC DNA]</scope>
    <source>
        <strain evidence="7 8">6D370</strain>
    </source>
</reference>
<dbReference type="Proteomes" id="UP000299580">
    <property type="component" value="Chromosome"/>
</dbReference>
<keyword evidence="4 5" id="KW-0697">Rotamase</keyword>
<dbReference type="PROSITE" id="PS50198">
    <property type="entry name" value="PPIC_PPIASE_2"/>
    <property type="match status" value="1"/>
</dbReference>
<sequence>MRWRRLKVSACNVETLAMWQRYSRLKLALSLHQCLPWQQTAEQRDRFANQLARQWKLELAIREQAEQQRIRPDENGIMHAQYALRAFFDDESSWRAALQQAGIDDAGLLQALAHEATLTAVLDAVADEAPPVSEAEVETWYQRNAYRFQQPEKRLVHHLLLVIDEARADSAREAVADRMATLQRRLLMNPCRFPRLAARFSECPTALEGGRLGWIKRGLLYPELDAVLFSMETDTFSPIVETTMGLHILWCEAIRPAQAAPKAQALMQIREQWQEARRQRYQRHWLAEIINTPFIV</sequence>
<dbReference type="NCBIfam" id="TIGR02933">
    <property type="entry name" value="nifM_nitrog"/>
    <property type="match status" value="1"/>
</dbReference>
<dbReference type="Pfam" id="PF00639">
    <property type="entry name" value="Rotamase"/>
    <property type="match status" value="1"/>
</dbReference>
<dbReference type="SUPFAM" id="SSF54534">
    <property type="entry name" value="FKBP-like"/>
    <property type="match status" value="1"/>
</dbReference>